<sequence length="194" mass="21827">MLVIKYMSYLYQLECQIFRKINHHLNRRYLIHYFHTITHLGGATFTIAASVLLLFLSTGLVKLTALASVLSLIISHIPVAIVKKIFPRKRPYLVLDEIHVTENPLQDHSFPSGHTTAIFAILIPFILFIPLNSISLFMVFIGVSVALSRIVLGLHYPSDVLVGCLLGTFSGYFSYYLVMNLPLLTLKELLGIAI</sequence>
<dbReference type="Gene3D" id="1.20.144.10">
    <property type="entry name" value="Phosphatidic acid phosphatase type 2/haloperoxidase"/>
    <property type="match status" value="1"/>
</dbReference>
<gene>
    <name evidence="9" type="ORF">OEV98_14395</name>
</gene>
<dbReference type="EMBL" id="JAOUSF010000005">
    <property type="protein sequence ID" value="MCU9614730.1"/>
    <property type="molecule type" value="Genomic_DNA"/>
</dbReference>
<dbReference type="SUPFAM" id="SSF48317">
    <property type="entry name" value="Acid phosphatase/Vanadium-dependent haloperoxidase"/>
    <property type="match status" value="1"/>
</dbReference>
<dbReference type="InterPro" id="IPR036938">
    <property type="entry name" value="PAP2/HPO_sf"/>
</dbReference>
<keyword evidence="10" id="KW-1185">Reference proteome</keyword>
<dbReference type="Proteomes" id="UP001209318">
    <property type="component" value="Unassembled WGS sequence"/>
</dbReference>
<feature type="transmembrane region" description="Helical" evidence="7">
    <location>
        <begin position="160"/>
        <end position="178"/>
    </location>
</feature>
<keyword evidence="2" id="KW-1003">Cell membrane</keyword>
<keyword evidence="5 7" id="KW-1133">Transmembrane helix</keyword>
<evidence type="ECO:0000256" key="5">
    <source>
        <dbReference type="ARBA" id="ARBA00022989"/>
    </source>
</evidence>
<keyword evidence="4" id="KW-0378">Hydrolase</keyword>
<evidence type="ECO:0000256" key="1">
    <source>
        <dbReference type="ARBA" id="ARBA00004651"/>
    </source>
</evidence>
<dbReference type="GO" id="GO:0005886">
    <property type="term" value="C:plasma membrane"/>
    <property type="evidence" value="ECO:0007669"/>
    <property type="project" value="UniProtKB-SubCell"/>
</dbReference>
<organism evidence="9 10">
    <name type="scientific">Perspicuibacillus lycopersici</name>
    <dbReference type="NCBI Taxonomy" id="1325689"/>
    <lineage>
        <taxon>Bacteria</taxon>
        <taxon>Bacillati</taxon>
        <taxon>Bacillota</taxon>
        <taxon>Bacilli</taxon>
        <taxon>Bacillales</taxon>
        <taxon>Bacillaceae</taxon>
        <taxon>Perspicuibacillus</taxon>
    </lineage>
</organism>
<dbReference type="RefSeq" id="WP_263074054.1">
    <property type="nucleotide sequence ID" value="NZ_JAOUSF010000005.1"/>
</dbReference>
<evidence type="ECO:0000256" key="4">
    <source>
        <dbReference type="ARBA" id="ARBA00022801"/>
    </source>
</evidence>
<dbReference type="InterPro" id="IPR000326">
    <property type="entry name" value="PAP2/HPO"/>
</dbReference>
<protein>
    <submittedName>
        <fullName evidence="9">Phosphatase PAP2 family protein</fullName>
    </submittedName>
</protein>
<evidence type="ECO:0000313" key="9">
    <source>
        <dbReference type="EMBL" id="MCU9614730.1"/>
    </source>
</evidence>
<evidence type="ECO:0000259" key="8">
    <source>
        <dbReference type="SMART" id="SM00014"/>
    </source>
</evidence>
<feature type="domain" description="Phosphatidic acid phosphatase type 2/haloperoxidase" evidence="8">
    <location>
        <begin position="61"/>
        <end position="175"/>
    </location>
</feature>
<dbReference type="SMART" id="SM00014">
    <property type="entry name" value="acidPPc"/>
    <property type="match status" value="1"/>
</dbReference>
<comment type="caution">
    <text evidence="9">The sequence shown here is derived from an EMBL/GenBank/DDBJ whole genome shotgun (WGS) entry which is preliminary data.</text>
</comment>
<evidence type="ECO:0000256" key="6">
    <source>
        <dbReference type="ARBA" id="ARBA00023136"/>
    </source>
</evidence>
<evidence type="ECO:0000256" key="7">
    <source>
        <dbReference type="SAM" id="Phobius"/>
    </source>
</evidence>
<feature type="transmembrane region" description="Helical" evidence="7">
    <location>
        <begin position="63"/>
        <end position="82"/>
    </location>
</feature>
<evidence type="ECO:0000256" key="2">
    <source>
        <dbReference type="ARBA" id="ARBA00022475"/>
    </source>
</evidence>
<feature type="transmembrane region" description="Helical" evidence="7">
    <location>
        <begin position="118"/>
        <end position="148"/>
    </location>
</feature>
<dbReference type="AlphaFoldDB" id="A0AAE3IZ51"/>
<dbReference type="PANTHER" id="PTHR14969">
    <property type="entry name" value="SPHINGOSINE-1-PHOSPHATE PHOSPHOHYDROLASE"/>
    <property type="match status" value="1"/>
</dbReference>
<keyword evidence="3 7" id="KW-0812">Transmembrane</keyword>
<evidence type="ECO:0000256" key="3">
    <source>
        <dbReference type="ARBA" id="ARBA00022692"/>
    </source>
</evidence>
<feature type="transmembrane region" description="Helical" evidence="7">
    <location>
        <begin position="29"/>
        <end position="57"/>
    </location>
</feature>
<evidence type="ECO:0000313" key="10">
    <source>
        <dbReference type="Proteomes" id="UP001209318"/>
    </source>
</evidence>
<dbReference type="Pfam" id="PF01569">
    <property type="entry name" value="PAP2"/>
    <property type="match status" value="1"/>
</dbReference>
<dbReference type="PANTHER" id="PTHR14969:SF62">
    <property type="entry name" value="DECAPRENYLPHOSPHORYL-5-PHOSPHORIBOSE PHOSPHATASE RV3807C-RELATED"/>
    <property type="match status" value="1"/>
</dbReference>
<name>A0AAE3IZ51_9BACI</name>
<accession>A0AAE3IZ51</accession>
<proteinExistence type="predicted"/>
<keyword evidence="6 7" id="KW-0472">Membrane</keyword>
<reference evidence="9" key="1">
    <citation type="submission" date="2022-10" db="EMBL/GenBank/DDBJ databases">
        <title>Description of Fervidibacillus gen. nov. in the family Fervidibacillaceae fam. nov. with two species, Fervidibacillus albus sp. nov., and Fervidibacillus halotolerans sp. nov., isolated from tidal flat sediments.</title>
        <authorList>
            <person name="Kwon K.K."/>
            <person name="Yang S.-H."/>
        </authorList>
    </citation>
    <scope>NUCLEOTIDE SEQUENCE</scope>
    <source>
        <strain evidence="9">JCM 19140</strain>
    </source>
</reference>
<dbReference type="GO" id="GO:0016787">
    <property type="term" value="F:hydrolase activity"/>
    <property type="evidence" value="ECO:0007669"/>
    <property type="project" value="UniProtKB-KW"/>
</dbReference>
<comment type="subcellular location">
    <subcellularLocation>
        <location evidence="1">Cell membrane</location>
        <topology evidence="1">Multi-pass membrane protein</topology>
    </subcellularLocation>
</comment>